<name>A0A8I2C6F9_BRAEL</name>
<feature type="compositionally biased region" description="Basic and acidic residues" evidence="1">
    <location>
        <begin position="82"/>
        <end position="92"/>
    </location>
</feature>
<evidence type="ECO:0000313" key="2">
    <source>
        <dbReference type="EMBL" id="MBP1294306.1"/>
    </source>
</evidence>
<feature type="region of interest" description="Disordered" evidence="1">
    <location>
        <begin position="70"/>
        <end position="92"/>
    </location>
</feature>
<sequence length="92" mass="10166">MADDAPDYATWLHVIGRSLAYLCLDVARKRDPDKYKEVLDKVKFLEGLGLPQADAAEAAGSTAESVRVARYNKSKAKKSGKKGSEKARARRR</sequence>
<reference evidence="2" key="1">
    <citation type="submission" date="2021-02" db="EMBL/GenBank/DDBJ databases">
        <title>Genomic Encyclopedia of Type Strains, Phase IV (KMG-V): Genome sequencing to study the core and pangenomes of soil and plant-associated prokaryotes.</title>
        <authorList>
            <person name="Whitman W."/>
        </authorList>
    </citation>
    <scope>NUCLEOTIDE SEQUENCE</scope>
    <source>
        <strain evidence="2">USDA 406</strain>
    </source>
</reference>
<protein>
    <submittedName>
        <fullName evidence="2">Uncharacterized protein</fullName>
    </submittedName>
</protein>
<evidence type="ECO:0000256" key="1">
    <source>
        <dbReference type="SAM" id="MobiDB-lite"/>
    </source>
</evidence>
<comment type="caution">
    <text evidence="2">The sequence shown here is derived from an EMBL/GenBank/DDBJ whole genome shotgun (WGS) entry which is preliminary data.</text>
</comment>
<feature type="compositionally biased region" description="Basic residues" evidence="1">
    <location>
        <begin position="70"/>
        <end position="81"/>
    </location>
</feature>
<evidence type="ECO:0000313" key="3">
    <source>
        <dbReference type="Proteomes" id="UP000673383"/>
    </source>
</evidence>
<organism evidence="2 3">
    <name type="scientific">Bradyrhizobium elkanii</name>
    <dbReference type="NCBI Taxonomy" id="29448"/>
    <lineage>
        <taxon>Bacteria</taxon>
        <taxon>Pseudomonadati</taxon>
        <taxon>Pseudomonadota</taxon>
        <taxon>Alphaproteobacteria</taxon>
        <taxon>Hyphomicrobiales</taxon>
        <taxon>Nitrobacteraceae</taxon>
        <taxon>Bradyrhizobium</taxon>
    </lineage>
</organism>
<dbReference type="Proteomes" id="UP000673383">
    <property type="component" value="Unassembled WGS sequence"/>
</dbReference>
<accession>A0A8I2C6F9</accession>
<gene>
    <name evidence="2" type="ORF">JOH49_004059</name>
</gene>
<dbReference type="AlphaFoldDB" id="A0A8I2C6F9"/>
<proteinExistence type="predicted"/>
<dbReference type="RefSeq" id="WP_209944337.1">
    <property type="nucleotide sequence ID" value="NZ_JAFICZ010000001.1"/>
</dbReference>
<dbReference type="EMBL" id="JAFICZ010000001">
    <property type="protein sequence ID" value="MBP1294306.1"/>
    <property type="molecule type" value="Genomic_DNA"/>
</dbReference>